<gene>
    <name evidence="2" type="ORF">D0863_01899</name>
</gene>
<evidence type="ECO:0000313" key="2">
    <source>
        <dbReference type="EMBL" id="RMY76555.1"/>
    </source>
</evidence>
<name>A0A3M7EIX2_HORWE</name>
<dbReference type="OrthoDB" id="3819736at2759"/>
<reference evidence="2 3" key="1">
    <citation type="journal article" date="2018" name="BMC Genomics">
        <title>Genomic evidence for intraspecific hybridization in a clonal and extremely halotolerant yeast.</title>
        <authorList>
            <person name="Gostincar C."/>
            <person name="Stajich J.E."/>
            <person name="Zupancic J."/>
            <person name="Zalar P."/>
            <person name="Gunde-Cimerman N."/>
        </authorList>
    </citation>
    <scope>NUCLEOTIDE SEQUENCE [LARGE SCALE GENOMIC DNA]</scope>
    <source>
        <strain evidence="2 3">EXF-2682</strain>
    </source>
</reference>
<accession>A0A3M7EIX2</accession>
<comment type="caution">
    <text evidence="2">The sequence shown here is derived from an EMBL/GenBank/DDBJ whole genome shotgun (WGS) entry which is preliminary data.</text>
</comment>
<dbReference type="Proteomes" id="UP000269276">
    <property type="component" value="Unassembled WGS sequence"/>
</dbReference>
<dbReference type="AlphaFoldDB" id="A0A3M7EIX2"/>
<organism evidence="2 3">
    <name type="scientific">Hortaea werneckii</name>
    <name type="common">Black yeast</name>
    <name type="synonym">Cladosporium werneckii</name>
    <dbReference type="NCBI Taxonomy" id="91943"/>
    <lineage>
        <taxon>Eukaryota</taxon>
        <taxon>Fungi</taxon>
        <taxon>Dikarya</taxon>
        <taxon>Ascomycota</taxon>
        <taxon>Pezizomycotina</taxon>
        <taxon>Dothideomycetes</taxon>
        <taxon>Dothideomycetidae</taxon>
        <taxon>Mycosphaerellales</taxon>
        <taxon>Teratosphaeriaceae</taxon>
        <taxon>Hortaea</taxon>
    </lineage>
</organism>
<evidence type="ECO:0000313" key="3">
    <source>
        <dbReference type="Proteomes" id="UP000269276"/>
    </source>
</evidence>
<evidence type="ECO:0000256" key="1">
    <source>
        <dbReference type="SAM" id="MobiDB-lite"/>
    </source>
</evidence>
<feature type="region of interest" description="Disordered" evidence="1">
    <location>
        <begin position="1"/>
        <end position="59"/>
    </location>
</feature>
<dbReference type="EMBL" id="QWIP01000037">
    <property type="protein sequence ID" value="RMY76555.1"/>
    <property type="molecule type" value="Genomic_DNA"/>
</dbReference>
<sequence length="133" mass="14115">MPRGGYDSTYIPKAPKAFGPQRPSPPSSIPSTPSSPSSPPSKDEKDLGQQKNGIGKDSMWSDAAEVLSPSRELTVNVGWGGIHIATLALHFDGLGINNNAAIRLKDTTGGEEGRTVLSISDGRSDQSRKCKWP</sequence>
<proteinExistence type="predicted"/>
<protein>
    <submittedName>
        <fullName evidence="2">Uncharacterized protein</fullName>
    </submittedName>
</protein>